<organism evidence="2 3">
    <name type="scientific">Candidatus Thiomargarita nelsonii</name>
    <dbReference type="NCBI Taxonomy" id="1003181"/>
    <lineage>
        <taxon>Bacteria</taxon>
        <taxon>Pseudomonadati</taxon>
        <taxon>Pseudomonadota</taxon>
        <taxon>Gammaproteobacteria</taxon>
        <taxon>Thiotrichales</taxon>
        <taxon>Thiotrichaceae</taxon>
        <taxon>Thiomargarita</taxon>
    </lineage>
</organism>
<evidence type="ECO:0000256" key="1">
    <source>
        <dbReference type="SAM" id="Phobius"/>
    </source>
</evidence>
<gene>
    <name evidence="2" type="ORF">THIOM_001696</name>
</gene>
<dbReference type="AlphaFoldDB" id="A0A176S3N7"/>
<name>A0A176S3N7_9GAMM</name>
<protein>
    <submittedName>
        <fullName evidence="2">Uncharacterized protein</fullName>
    </submittedName>
</protein>
<dbReference type="EMBL" id="LUTY01000910">
    <property type="protein sequence ID" value="OAD22499.1"/>
    <property type="molecule type" value="Genomic_DNA"/>
</dbReference>
<keyword evidence="1" id="KW-0812">Transmembrane</keyword>
<feature type="transmembrane region" description="Helical" evidence="1">
    <location>
        <begin position="31"/>
        <end position="51"/>
    </location>
</feature>
<dbReference type="Proteomes" id="UP000076962">
    <property type="component" value="Unassembled WGS sequence"/>
</dbReference>
<keyword evidence="1" id="KW-1133">Transmembrane helix</keyword>
<keyword evidence="3" id="KW-1185">Reference proteome</keyword>
<reference evidence="2 3" key="1">
    <citation type="submission" date="2016-05" db="EMBL/GenBank/DDBJ databases">
        <title>Single-cell genome of chain-forming Candidatus Thiomargarita nelsonii and comparison to other large sulfur-oxidizing bacteria.</title>
        <authorList>
            <person name="Winkel M."/>
            <person name="Salman V."/>
            <person name="Woyke T."/>
            <person name="Schulz-Vogt H."/>
            <person name="Richter M."/>
            <person name="Flood B."/>
            <person name="Bailey J."/>
            <person name="Amann R."/>
            <person name="Mussmann M."/>
        </authorList>
    </citation>
    <scope>NUCLEOTIDE SEQUENCE [LARGE SCALE GENOMIC DNA]</scope>
    <source>
        <strain evidence="2 3">THI036</strain>
    </source>
</reference>
<evidence type="ECO:0000313" key="2">
    <source>
        <dbReference type="EMBL" id="OAD22499.1"/>
    </source>
</evidence>
<proteinExistence type="predicted"/>
<evidence type="ECO:0000313" key="3">
    <source>
        <dbReference type="Proteomes" id="UP000076962"/>
    </source>
</evidence>
<sequence>MISGNSLTIAETLSKVSIKALRFAAGNCLKAPRYLAALVLAIICSTIYSFNGGRATALSCKISTIVPPSPKLMAGPKTGSLMTPIINSRPL</sequence>
<keyword evidence="1" id="KW-0472">Membrane</keyword>
<comment type="caution">
    <text evidence="2">The sequence shown here is derived from an EMBL/GenBank/DDBJ whole genome shotgun (WGS) entry which is preliminary data.</text>
</comment>
<accession>A0A176S3N7</accession>